<comment type="caution">
    <text evidence="2">The sequence shown here is derived from an EMBL/GenBank/DDBJ whole genome shotgun (WGS) entry which is preliminary data.</text>
</comment>
<evidence type="ECO:0000256" key="1">
    <source>
        <dbReference type="SAM" id="MobiDB-lite"/>
    </source>
</evidence>
<accession>A0AAJ0HA84</accession>
<feature type="region of interest" description="Disordered" evidence="1">
    <location>
        <begin position="102"/>
        <end position="124"/>
    </location>
</feature>
<protein>
    <submittedName>
        <fullName evidence="2">Uncharacterized protein</fullName>
    </submittedName>
</protein>
<reference evidence="2" key="2">
    <citation type="submission" date="2023-06" db="EMBL/GenBank/DDBJ databases">
        <authorList>
            <consortium name="Lawrence Berkeley National Laboratory"/>
            <person name="Haridas S."/>
            <person name="Hensen N."/>
            <person name="Bonometti L."/>
            <person name="Westerberg I."/>
            <person name="Brannstrom I.O."/>
            <person name="Guillou S."/>
            <person name="Cros-Aarteil S."/>
            <person name="Calhoun S."/>
            <person name="Kuo A."/>
            <person name="Mondo S."/>
            <person name="Pangilinan J."/>
            <person name="Riley R."/>
            <person name="Labutti K."/>
            <person name="Andreopoulos B."/>
            <person name="Lipzen A."/>
            <person name="Chen C."/>
            <person name="Yanf M."/>
            <person name="Daum C."/>
            <person name="Ng V."/>
            <person name="Clum A."/>
            <person name="Steindorff A."/>
            <person name="Ohm R."/>
            <person name="Martin F."/>
            <person name="Silar P."/>
            <person name="Natvig D."/>
            <person name="Lalanne C."/>
            <person name="Gautier V."/>
            <person name="Ament-Velasquez S.L."/>
            <person name="Kruys A."/>
            <person name="Hutchinson M.I."/>
            <person name="Powell A.J."/>
            <person name="Barry K."/>
            <person name="Miller A.N."/>
            <person name="Grigoriev I.V."/>
            <person name="Debuchy R."/>
            <person name="Gladieux P."/>
            <person name="Thoren M.H."/>
            <person name="Johannesson H."/>
        </authorList>
    </citation>
    <scope>NUCLEOTIDE SEQUENCE</scope>
    <source>
        <strain evidence="2">CBS 955.72</strain>
    </source>
</reference>
<evidence type="ECO:0000313" key="3">
    <source>
        <dbReference type="Proteomes" id="UP001275084"/>
    </source>
</evidence>
<evidence type="ECO:0000313" key="2">
    <source>
        <dbReference type="EMBL" id="KAK3345883.1"/>
    </source>
</evidence>
<dbReference type="EMBL" id="JAUIQD010000006">
    <property type="protein sequence ID" value="KAK3345883.1"/>
    <property type="molecule type" value="Genomic_DNA"/>
</dbReference>
<dbReference type="Proteomes" id="UP001275084">
    <property type="component" value="Unassembled WGS sequence"/>
</dbReference>
<feature type="compositionally biased region" description="Low complexity" evidence="1">
    <location>
        <begin position="114"/>
        <end position="124"/>
    </location>
</feature>
<sequence>MRDKFGRSEWDTRYRPVWRALWGGGAVIEPAAHQGPPFPRLLQYIASAIAETYTIEEEVKKAVQEYCQYIADIRKFHVDRAIESTAVRRVGRSWLGSIGRRLRRSLSPSPPLATPKSSASSAAW</sequence>
<gene>
    <name evidence="2" type="ORF">B0T25DRAFT_265331</name>
</gene>
<reference evidence="2" key="1">
    <citation type="journal article" date="2023" name="Mol. Phylogenet. Evol.">
        <title>Genome-scale phylogeny and comparative genomics of the fungal order Sordariales.</title>
        <authorList>
            <person name="Hensen N."/>
            <person name="Bonometti L."/>
            <person name="Westerberg I."/>
            <person name="Brannstrom I.O."/>
            <person name="Guillou S."/>
            <person name="Cros-Aarteil S."/>
            <person name="Calhoun S."/>
            <person name="Haridas S."/>
            <person name="Kuo A."/>
            <person name="Mondo S."/>
            <person name="Pangilinan J."/>
            <person name="Riley R."/>
            <person name="LaButti K."/>
            <person name="Andreopoulos B."/>
            <person name="Lipzen A."/>
            <person name="Chen C."/>
            <person name="Yan M."/>
            <person name="Daum C."/>
            <person name="Ng V."/>
            <person name="Clum A."/>
            <person name="Steindorff A."/>
            <person name="Ohm R.A."/>
            <person name="Martin F."/>
            <person name="Silar P."/>
            <person name="Natvig D.O."/>
            <person name="Lalanne C."/>
            <person name="Gautier V."/>
            <person name="Ament-Velasquez S.L."/>
            <person name="Kruys A."/>
            <person name="Hutchinson M.I."/>
            <person name="Powell A.J."/>
            <person name="Barry K."/>
            <person name="Miller A.N."/>
            <person name="Grigoriev I.V."/>
            <person name="Debuchy R."/>
            <person name="Gladieux P."/>
            <person name="Hiltunen Thoren M."/>
            <person name="Johannesson H."/>
        </authorList>
    </citation>
    <scope>NUCLEOTIDE SEQUENCE</scope>
    <source>
        <strain evidence="2">CBS 955.72</strain>
    </source>
</reference>
<proteinExistence type="predicted"/>
<name>A0AAJ0HA84_9PEZI</name>
<dbReference type="AlphaFoldDB" id="A0AAJ0HA84"/>
<organism evidence="2 3">
    <name type="scientific">Lasiosphaeria hispida</name>
    <dbReference type="NCBI Taxonomy" id="260671"/>
    <lineage>
        <taxon>Eukaryota</taxon>
        <taxon>Fungi</taxon>
        <taxon>Dikarya</taxon>
        <taxon>Ascomycota</taxon>
        <taxon>Pezizomycotina</taxon>
        <taxon>Sordariomycetes</taxon>
        <taxon>Sordariomycetidae</taxon>
        <taxon>Sordariales</taxon>
        <taxon>Lasiosphaeriaceae</taxon>
        <taxon>Lasiosphaeria</taxon>
    </lineage>
</organism>
<keyword evidence="3" id="KW-1185">Reference proteome</keyword>